<evidence type="ECO:0000313" key="3">
    <source>
        <dbReference type="Proteomes" id="UP000261166"/>
    </source>
</evidence>
<organism evidence="2 3">
    <name type="scientific">Eisenbergiella massiliensis</name>
    <dbReference type="NCBI Taxonomy" id="1720294"/>
    <lineage>
        <taxon>Bacteria</taxon>
        <taxon>Bacillati</taxon>
        <taxon>Bacillota</taxon>
        <taxon>Clostridia</taxon>
        <taxon>Lachnospirales</taxon>
        <taxon>Lachnospiraceae</taxon>
        <taxon>Eisenbergiella</taxon>
    </lineage>
</organism>
<protein>
    <recommendedName>
        <fullName evidence="1">ATPase BadF/BadG/BcrA/BcrD type domain-containing protein</fullName>
    </recommendedName>
</protein>
<accession>A0A3E3IET4</accession>
<dbReference type="CDD" id="cd24007">
    <property type="entry name" value="ASKHA_NBD_eukNAGK-like"/>
    <property type="match status" value="1"/>
</dbReference>
<dbReference type="InterPro" id="IPR043129">
    <property type="entry name" value="ATPase_NBD"/>
</dbReference>
<evidence type="ECO:0000259" key="1">
    <source>
        <dbReference type="Pfam" id="PF01869"/>
    </source>
</evidence>
<dbReference type="OrthoDB" id="9772633at2"/>
<dbReference type="AlphaFoldDB" id="A0A3E3IET4"/>
<sequence length="333" mass="35950">MREGDFTLSADGGGSKLAAVMFDDAFHFRAAGYGGPVNGSFSETEKRRQIAAALSPCLSSVPSGGIGRAFLSAPWTGSREEEEDNNLFFLEVKKHSPRVRCSPLSEGEACLLAGSFRREGTVTLSGTGSGVFQVGPAAAHLGGWGYLLGDFGSGFSIGQKGLQAAIRWEERWGKETCLEELACQAYGVKQLWDLLPVIYGETFGVKQVASFCRLVGRAADEGDEAAVEILKEAAWELAAQTAVMLHRFAQVSPFVLTAGGAWKASDILFQSFSEQLKRQYPCAQIEKPVFEPVMGGVILSVLEKWGTDASDTLGRLKKEFSQFLIRNGKQEGK</sequence>
<proteinExistence type="predicted"/>
<reference evidence="2 3" key="1">
    <citation type="submission" date="2018-08" db="EMBL/GenBank/DDBJ databases">
        <title>A genome reference for cultivated species of the human gut microbiota.</title>
        <authorList>
            <person name="Zou Y."/>
            <person name="Xue W."/>
            <person name="Luo G."/>
        </authorList>
    </citation>
    <scope>NUCLEOTIDE SEQUENCE [LARGE SCALE GENOMIC DNA]</scope>
    <source>
        <strain evidence="2 3">AF26-4BH</strain>
    </source>
</reference>
<dbReference type="InterPro" id="IPR052519">
    <property type="entry name" value="Euk-type_GlcNAc_Kinase"/>
</dbReference>
<dbReference type="InterPro" id="IPR002731">
    <property type="entry name" value="ATPase_BadF"/>
</dbReference>
<dbReference type="Proteomes" id="UP000261166">
    <property type="component" value="Unassembled WGS sequence"/>
</dbReference>
<dbReference type="PANTHER" id="PTHR43190">
    <property type="entry name" value="N-ACETYL-D-GLUCOSAMINE KINASE"/>
    <property type="match status" value="1"/>
</dbReference>
<gene>
    <name evidence="2" type="ORF">DWY69_25750</name>
</gene>
<dbReference type="RefSeq" id="WP_025489513.1">
    <property type="nucleotide sequence ID" value="NZ_JBKVAZ010000002.1"/>
</dbReference>
<dbReference type="PANTHER" id="PTHR43190:SF3">
    <property type="entry name" value="N-ACETYL-D-GLUCOSAMINE KINASE"/>
    <property type="match status" value="1"/>
</dbReference>
<comment type="caution">
    <text evidence="2">The sequence shown here is derived from an EMBL/GenBank/DDBJ whole genome shotgun (WGS) entry which is preliminary data.</text>
</comment>
<name>A0A3E3IET4_9FIRM</name>
<dbReference type="EMBL" id="QVLU01000034">
    <property type="protein sequence ID" value="RGE65536.1"/>
    <property type="molecule type" value="Genomic_DNA"/>
</dbReference>
<dbReference type="Gene3D" id="3.30.420.40">
    <property type="match status" value="2"/>
</dbReference>
<feature type="domain" description="ATPase BadF/BadG/BcrA/BcrD type" evidence="1">
    <location>
        <begin position="11"/>
        <end position="298"/>
    </location>
</feature>
<evidence type="ECO:0000313" key="2">
    <source>
        <dbReference type="EMBL" id="RGE65536.1"/>
    </source>
</evidence>
<dbReference type="SUPFAM" id="SSF53067">
    <property type="entry name" value="Actin-like ATPase domain"/>
    <property type="match status" value="1"/>
</dbReference>
<dbReference type="Pfam" id="PF01869">
    <property type="entry name" value="BcrAD_BadFG"/>
    <property type="match status" value="1"/>
</dbReference>